<accession>A0A517L0A4</accession>
<dbReference type="Proteomes" id="UP000316270">
    <property type="component" value="Chromosome 2"/>
</dbReference>
<feature type="region of interest" description="Disordered" evidence="2">
    <location>
        <begin position="495"/>
        <end position="580"/>
    </location>
</feature>
<dbReference type="GO" id="GO:0005886">
    <property type="term" value="C:plasma membrane"/>
    <property type="evidence" value="ECO:0007669"/>
    <property type="project" value="TreeGrafter"/>
</dbReference>
<feature type="compositionally biased region" description="Polar residues" evidence="2">
    <location>
        <begin position="513"/>
        <end position="534"/>
    </location>
</feature>
<feature type="compositionally biased region" description="Basic and acidic residues" evidence="2">
    <location>
        <begin position="59"/>
        <end position="84"/>
    </location>
</feature>
<protein>
    <recommendedName>
        <fullName evidence="5">Scramblase</fullName>
    </recommendedName>
</protein>
<evidence type="ECO:0008006" key="5">
    <source>
        <dbReference type="Google" id="ProtNLM"/>
    </source>
</evidence>
<dbReference type="InterPro" id="IPR005552">
    <property type="entry name" value="Scramblase"/>
</dbReference>
<feature type="compositionally biased region" description="Gly residues" evidence="2">
    <location>
        <begin position="560"/>
        <end position="570"/>
    </location>
</feature>
<dbReference type="PANTHER" id="PTHR23248:SF9">
    <property type="entry name" value="PHOSPHOLIPID SCRAMBLASE"/>
    <property type="match status" value="1"/>
</dbReference>
<comment type="similarity">
    <text evidence="1">Belongs to the phospholipid scramblase family.</text>
</comment>
<evidence type="ECO:0000313" key="3">
    <source>
        <dbReference type="EMBL" id="QDS69057.1"/>
    </source>
</evidence>
<dbReference type="Pfam" id="PF03803">
    <property type="entry name" value="Scramblase"/>
    <property type="match status" value="2"/>
</dbReference>
<feature type="region of interest" description="Disordered" evidence="2">
    <location>
        <begin position="13"/>
        <end position="84"/>
    </location>
</feature>
<proteinExistence type="inferred from homology"/>
<feature type="compositionally biased region" description="Low complexity" evidence="2">
    <location>
        <begin position="571"/>
        <end position="580"/>
    </location>
</feature>
<name>A0A517L0A4_9PEZI</name>
<dbReference type="EMBL" id="CP042186">
    <property type="protein sequence ID" value="QDS69057.1"/>
    <property type="molecule type" value="Genomic_DNA"/>
</dbReference>
<feature type="compositionally biased region" description="Basic and acidic residues" evidence="2">
    <location>
        <begin position="39"/>
        <end position="49"/>
    </location>
</feature>
<sequence length="580" mass="62459">MLRSFKLSRIVRTQVRSVSSHKVRSKGPRNTLPRPPLPGRREVPRRVPQEHSNANELPRPQREQQRAQNEDAEKLQEEAKEERTKIEAVSSALHEASELGENPLDSPVYMPEDPHGVLKQDHPAMAVLNNSSIIIQRQLEMMNVLLGFEQANRYVIMDPQGNHIGYLAEQDHGIGSTMKRQAFKTHRSFTTHVFDKNEKEVLRIHRPFAWINSRIRVYDAVNADESVAPTASTALEGVSVPAALGESQAQISPLSVEEMRIIGETHQEWAPLRRKYNMFLHRKPNDLPRQEEAPRLTSGDLPLSNSTALQTVDENHPDGVMVQWAHCNEPMLSWDFSLKSEDGKLIGSVNRNFAGFAREIFTDTGVYALRMDSAGLTEEPKHIISKTGQTEDRHPGMTLDQRAVMLATAVSIDFDYFSRHSGGITGGGFMPLWFPGMGGGAAEAGAAEAGAVGAAGETGVAGEVAGAARGVGTAAGAEGAITGAGTMAGYEAMQHARGGRGDDASPVSGDDASPTSSDWTNDDAPQSDQDTWGTGNDPWAGGDSGGGGWNDSGTPPQAPGGDGGGDGGGFSFWDLFGGDD</sequence>
<organism evidence="3 4">
    <name type="scientific">Venturia effusa</name>
    <dbReference type="NCBI Taxonomy" id="50376"/>
    <lineage>
        <taxon>Eukaryota</taxon>
        <taxon>Fungi</taxon>
        <taxon>Dikarya</taxon>
        <taxon>Ascomycota</taxon>
        <taxon>Pezizomycotina</taxon>
        <taxon>Dothideomycetes</taxon>
        <taxon>Pleosporomycetidae</taxon>
        <taxon>Venturiales</taxon>
        <taxon>Venturiaceae</taxon>
        <taxon>Venturia</taxon>
    </lineage>
</organism>
<evidence type="ECO:0000313" key="4">
    <source>
        <dbReference type="Proteomes" id="UP000316270"/>
    </source>
</evidence>
<evidence type="ECO:0000256" key="1">
    <source>
        <dbReference type="ARBA" id="ARBA00005350"/>
    </source>
</evidence>
<reference evidence="3 4" key="1">
    <citation type="submission" date="2019-07" db="EMBL/GenBank/DDBJ databases">
        <title>Finished genome of Venturia effusa.</title>
        <authorList>
            <person name="Young C.A."/>
            <person name="Cox M.P."/>
            <person name="Ganley A.R.D."/>
            <person name="David W.J."/>
        </authorList>
    </citation>
    <scope>NUCLEOTIDE SEQUENCE [LARGE SCALE GENOMIC DNA]</scope>
    <source>
        <strain evidence="4">albino</strain>
    </source>
</reference>
<dbReference type="PANTHER" id="PTHR23248">
    <property type="entry name" value="PHOSPHOLIPID SCRAMBLASE-RELATED"/>
    <property type="match status" value="1"/>
</dbReference>
<keyword evidence="4" id="KW-1185">Reference proteome</keyword>
<dbReference type="GO" id="GO:0017128">
    <property type="term" value="F:phospholipid scramblase activity"/>
    <property type="evidence" value="ECO:0007669"/>
    <property type="project" value="InterPro"/>
</dbReference>
<evidence type="ECO:0000256" key="2">
    <source>
        <dbReference type="SAM" id="MobiDB-lite"/>
    </source>
</evidence>
<dbReference type="AlphaFoldDB" id="A0A517L0A4"/>
<gene>
    <name evidence="3" type="ORF">FKW77_009860</name>
</gene>
<dbReference type="STRING" id="50376.A0A517L0A4"/>
<dbReference type="OrthoDB" id="191150at2759"/>